<dbReference type="EMBL" id="KQ414582">
    <property type="protein sequence ID" value="KOC70855.1"/>
    <property type="molecule type" value="Genomic_DNA"/>
</dbReference>
<dbReference type="Proteomes" id="UP000053825">
    <property type="component" value="Unassembled WGS sequence"/>
</dbReference>
<gene>
    <name evidence="1" type="ORF">WH47_02121</name>
</gene>
<keyword evidence="2" id="KW-1185">Reference proteome</keyword>
<accession>A0A0L7RJ34</accession>
<dbReference type="OrthoDB" id="7731029at2759"/>
<sequence>MMTVQSDNSYACNISPELRQTEKHSEKSLTPLFRINSEGSLARNRKILKDLELAKARLRTYAAYTPTDRELQQRATEYRKYLQKYMRNFTPS</sequence>
<name>A0A0L7RJ34_9HYME</name>
<organism evidence="1 2">
    <name type="scientific">Habropoda laboriosa</name>
    <dbReference type="NCBI Taxonomy" id="597456"/>
    <lineage>
        <taxon>Eukaryota</taxon>
        <taxon>Metazoa</taxon>
        <taxon>Ecdysozoa</taxon>
        <taxon>Arthropoda</taxon>
        <taxon>Hexapoda</taxon>
        <taxon>Insecta</taxon>
        <taxon>Pterygota</taxon>
        <taxon>Neoptera</taxon>
        <taxon>Endopterygota</taxon>
        <taxon>Hymenoptera</taxon>
        <taxon>Apocrita</taxon>
        <taxon>Aculeata</taxon>
        <taxon>Apoidea</taxon>
        <taxon>Anthophila</taxon>
        <taxon>Apidae</taxon>
        <taxon>Habropoda</taxon>
    </lineage>
</organism>
<protein>
    <submittedName>
        <fullName evidence="1">Uncharacterized protein</fullName>
    </submittedName>
</protein>
<reference evidence="1 2" key="1">
    <citation type="submission" date="2015-07" db="EMBL/GenBank/DDBJ databases">
        <title>The genome of Habropoda laboriosa.</title>
        <authorList>
            <person name="Pan H."/>
            <person name="Kapheim K."/>
        </authorList>
    </citation>
    <scope>NUCLEOTIDE SEQUENCE [LARGE SCALE GENOMIC DNA]</scope>
    <source>
        <strain evidence="1">0110345459</strain>
    </source>
</reference>
<evidence type="ECO:0000313" key="1">
    <source>
        <dbReference type="EMBL" id="KOC70855.1"/>
    </source>
</evidence>
<dbReference type="AlphaFoldDB" id="A0A0L7RJ34"/>
<evidence type="ECO:0000313" key="2">
    <source>
        <dbReference type="Proteomes" id="UP000053825"/>
    </source>
</evidence>
<proteinExistence type="predicted"/>